<sequence length="439" mass="47466">MKQALRAGLALVCLGAVLGVCSPISDRRPDSVTLPADPRHLTIVVPDGTSASVKARVEAFQKSARLFERENAGVTVSVEALPNSKSYTKALLDRLNSGKPADLVFGPFDAVLAAQDTFADLLPLFQADKMTTDDLYKPLLDMATTRGRLIGLPMSPEPLAVFYNKEWFDKAETPYPRGDWTWEQFLQLSGKLKAANLMQGKEVYGSAVPMDLQLFESLARSSGQSVLSPDNARVSGYLDSRPVCGALALLLQHMNVSRASKGTSNSANAVYNEMMANHTGMAIGQSVLHSFFDGNAATKGKIGIAPLPRLDDGVRANALYFSVWSIVASSTRKELAWTFTKDVVLNGDSAFQKDWAQQDLLTSKAAIRKTAQHADYGLGVLFDELNAAIQPAVYRNPKLSGAVGAETTKRLLSAQSETEVQAALSDLSAQLDKQLRENP</sequence>
<keyword evidence="5" id="KW-1185">Reference proteome</keyword>
<keyword evidence="3" id="KW-0732">Signal</keyword>
<dbReference type="SUPFAM" id="SSF53850">
    <property type="entry name" value="Periplasmic binding protein-like II"/>
    <property type="match status" value="1"/>
</dbReference>
<dbReference type="InterPro" id="IPR006059">
    <property type="entry name" value="SBP"/>
</dbReference>
<dbReference type="Gene3D" id="3.40.190.10">
    <property type="entry name" value="Periplasmic binding protein-like II"/>
    <property type="match status" value="1"/>
</dbReference>
<name>A0ABV5W205_9BACL</name>
<proteinExistence type="inferred from homology"/>
<dbReference type="PANTHER" id="PTHR43649">
    <property type="entry name" value="ARABINOSE-BINDING PROTEIN-RELATED"/>
    <property type="match status" value="1"/>
</dbReference>
<evidence type="ECO:0000313" key="4">
    <source>
        <dbReference type="EMBL" id="MFB9754602.1"/>
    </source>
</evidence>
<dbReference type="InterPro" id="IPR050490">
    <property type="entry name" value="Bact_solute-bd_prot1"/>
</dbReference>
<dbReference type="Pfam" id="PF01547">
    <property type="entry name" value="SBP_bac_1"/>
    <property type="match status" value="1"/>
</dbReference>
<organism evidence="4 5">
    <name type="scientific">Paenibacillus hodogayensis</name>
    <dbReference type="NCBI Taxonomy" id="279208"/>
    <lineage>
        <taxon>Bacteria</taxon>
        <taxon>Bacillati</taxon>
        <taxon>Bacillota</taxon>
        <taxon>Bacilli</taxon>
        <taxon>Bacillales</taxon>
        <taxon>Paenibacillaceae</taxon>
        <taxon>Paenibacillus</taxon>
    </lineage>
</organism>
<dbReference type="EMBL" id="JBHMAG010000016">
    <property type="protein sequence ID" value="MFB9754602.1"/>
    <property type="molecule type" value="Genomic_DNA"/>
</dbReference>
<dbReference type="RefSeq" id="WP_344909224.1">
    <property type="nucleotide sequence ID" value="NZ_BAAAYO010000008.1"/>
</dbReference>
<keyword evidence="2" id="KW-0813">Transport</keyword>
<dbReference type="Proteomes" id="UP001589619">
    <property type="component" value="Unassembled WGS sequence"/>
</dbReference>
<gene>
    <name evidence="4" type="ORF">ACFFNY_23790</name>
</gene>
<dbReference type="InterPro" id="IPR006061">
    <property type="entry name" value="SBP_1_CS"/>
</dbReference>
<comment type="similarity">
    <text evidence="1">Belongs to the bacterial solute-binding protein 1 family.</text>
</comment>
<reference evidence="4 5" key="1">
    <citation type="submission" date="2024-09" db="EMBL/GenBank/DDBJ databases">
        <authorList>
            <person name="Sun Q."/>
            <person name="Mori K."/>
        </authorList>
    </citation>
    <scope>NUCLEOTIDE SEQUENCE [LARGE SCALE GENOMIC DNA]</scope>
    <source>
        <strain evidence="4 5">JCM 12520</strain>
    </source>
</reference>
<dbReference type="PROSITE" id="PS01037">
    <property type="entry name" value="SBP_BACTERIAL_1"/>
    <property type="match status" value="1"/>
</dbReference>
<evidence type="ECO:0000313" key="5">
    <source>
        <dbReference type="Proteomes" id="UP001589619"/>
    </source>
</evidence>
<dbReference type="PANTHER" id="PTHR43649:SF30">
    <property type="entry name" value="ABC TRANSPORTER SUBSTRATE-BINDING PROTEIN"/>
    <property type="match status" value="1"/>
</dbReference>
<evidence type="ECO:0000256" key="1">
    <source>
        <dbReference type="ARBA" id="ARBA00008520"/>
    </source>
</evidence>
<evidence type="ECO:0000256" key="3">
    <source>
        <dbReference type="ARBA" id="ARBA00022729"/>
    </source>
</evidence>
<evidence type="ECO:0000256" key="2">
    <source>
        <dbReference type="ARBA" id="ARBA00022448"/>
    </source>
</evidence>
<protein>
    <submittedName>
        <fullName evidence="4">Extracellular solute-binding protein</fullName>
    </submittedName>
</protein>
<comment type="caution">
    <text evidence="4">The sequence shown here is derived from an EMBL/GenBank/DDBJ whole genome shotgun (WGS) entry which is preliminary data.</text>
</comment>
<accession>A0ABV5W205</accession>